<dbReference type="InterPro" id="IPR005526">
    <property type="entry name" value="Septum_form_inhib_MinC_C"/>
</dbReference>
<dbReference type="AlphaFoldDB" id="V4RGS7"/>
<proteinExistence type="inferred from homology"/>
<keyword evidence="3 6" id="KW-0717">Septation</keyword>
<evidence type="ECO:0000256" key="3">
    <source>
        <dbReference type="ARBA" id="ARBA00023210"/>
    </source>
</evidence>
<keyword evidence="10" id="KW-1185">Reference proteome</keyword>
<sequence length="239" mass="25107">MKARSLLAFVLQPDGELTDWLVGLDHWLKGAPDFFAGRPVLLDLSNHTVDRETLLDLLSRLSQRGIRVMGIDGVESAWLPMGMPPIISQARQAGMREITAAAALTAEASAAGEEKPGDEAAPSTEDLASGGKTLIIDGPVRSGQSIVNPDGDVIVTGAVSSGAEVVAGGSVHVYGALRGRVCAGASDDENARIFAGRLEAEFVAIGAVFMTAETMDPLLRSKRVQARLDGVSIRFTTLN</sequence>
<dbReference type="InterPro" id="IPR036145">
    <property type="entry name" value="MinC_C_sf"/>
</dbReference>
<dbReference type="GO" id="GO:0000917">
    <property type="term" value="P:division septum assembly"/>
    <property type="evidence" value="ECO:0007669"/>
    <property type="project" value="UniProtKB-KW"/>
</dbReference>
<dbReference type="SUPFAM" id="SSF63848">
    <property type="entry name" value="Cell-division inhibitor MinC, C-terminal domain"/>
    <property type="match status" value="1"/>
</dbReference>
<comment type="caution">
    <text evidence="9">The sequence shown here is derived from an EMBL/GenBank/DDBJ whole genome shotgun (WGS) entry which is preliminary data.</text>
</comment>
<evidence type="ECO:0000256" key="4">
    <source>
        <dbReference type="ARBA" id="ARBA00023306"/>
    </source>
</evidence>
<protein>
    <recommendedName>
        <fullName evidence="6">Probable septum site-determining protein MinC</fullName>
    </recommendedName>
</protein>
<dbReference type="GO" id="GO:1901891">
    <property type="term" value="P:regulation of cell septum assembly"/>
    <property type="evidence" value="ECO:0007669"/>
    <property type="project" value="InterPro"/>
</dbReference>
<evidence type="ECO:0000259" key="8">
    <source>
        <dbReference type="Pfam" id="PF03775"/>
    </source>
</evidence>
<dbReference type="Proteomes" id="UP000017819">
    <property type="component" value="Unassembled WGS sequence"/>
</dbReference>
<name>V4RGS7_9HYPH</name>
<dbReference type="HAMAP" id="MF_00267">
    <property type="entry name" value="MinC"/>
    <property type="match status" value="1"/>
</dbReference>
<keyword evidence="2 6" id="KW-0132">Cell division</keyword>
<dbReference type="InterPro" id="IPR016098">
    <property type="entry name" value="CAP/MinC_C"/>
</dbReference>
<feature type="domain" description="Septum formation inhibitor MinC C-terminal" evidence="8">
    <location>
        <begin position="135"/>
        <end position="232"/>
    </location>
</feature>
<dbReference type="GO" id="GO:0000902">
    <property type="term" value="P:cell morphogenesis"/>
    <property type="evidence" value="ECO:0007669"/>
    <property type="project" value="InterPro"/>
</dbReference>
<organism evidence="9 10">
    <name type="scientific">Lutibaculum baratangense AMV1</name>
    <dbReference type="NCBI Taxonomy" id="631454"/>
    <lineage>
        <taxon>Bacteria</taxon>
        <taxon>Pseudomonadati</taxon>
        <taxon>Pseudomonadota</taxon>
        <taxon>Alphaproteobacteria</taxon>
        <taxon>Hyphomicrobiales</taxon>
        <taxon>Tepidamorphaceae</taxon>
        <taxon>Lutibaculum</taxon>
    </lineage>
</organism>
<dbReference type="EMBL" id="AWXZ01000031">
    <property type="protein sequence ID" value="ESR24564.1"/>
    <property type="molecule type" value="Genomic_DNA"/>
</dbReference>
<accession>V4RGS7</accession>
<dbReference type="Gene3D" id="3.30.70.260">
    <property type="match status" value="1"/>
</dbReference>
<dbReference type="eggNOG" id="COG0850">
    <property type="taxonomic scope" value="Bacteria"/>
</dbReference>
<dbReference type="PATRIC" id="fig|631454.5.peg.2367"/>
<dbReference type="PANTHER" id="PTHR34108">
    <property type="entry name" value="SEPTUM SITE-DETERMINING PROTEIN MINC"/>
    <property type="match status" value="1"/>
</dbReference>
<evidence type="ECO:0000256" key="1">
    <source>
        <dbReference type="ARBA" id="ARBA00006291"/>
    </source>
</evidence>
<evidence type="ECO:0000256" key="2">
    <source>
        <dbReference type="ARBA" id="ARBA00022618"/>
    </source>
</evidence>
<keyword evidence="4 6" id="KW-0131">Cell cycle</keyword>
<dbReference type="Gene3D" id="2.160.20.70">
    <property type="match status" value="1"/>
</dbReference>
<evidence type="ECO:0000256" key="5">
    <source>
        <dbReference type="ARBA" id="ARBA00025606"/>
    </source>
</evidence>
<dbReference type="NCBIfam" id="TIGR01222">
    <property type="entry name" value="minC"/>
    <property type="match status" value="1"/>
</dbReference>
<feature type="region of interest" description="Disordered" evidence="7">
    <location>
        <begin position="107"/>
        <end position="126"/>
    </location>
</feature>
<dbReference type="Pfam" id="PF03775">
    <property type="entry name" value="MinC_C"/>
    <property type="match status" value="1"/>
</dbReference>
<reference evidence="9 10" key="1">
    <citation type="journal article" date="2014" name="Genome Announc.">
        <title>Draft Genome Sequence of Lutibaculum baratangense Strain AMV1T, Isolated from a Mud Volcano in Andamans, India.</title>
        <authorList>
            <person name="Singh A."/>
            <person name="Sreenivas A."/>
            <person name="Sathyanarayana Reddy G."/>
            <person name="Pinnaka A.K."/>
            <person name="Shivaji S."/>
        </authorList>
    </citation>
    <scope>NUCLEOTIDE SEQUENCE [LARGE SCALE GENOMIC DNA]</scope>
    <source>
        <strain evidence="9 10">AMV1</strain>
    </source>
</reference>
<dbReference type="InterPro" id="IPR013033">
    <property type="entry name" value="MinC"/>
</dbReference>
<comment type="subunit">
    <text evidence="6">Interacts with MinD and FtsZ.</text>
</comment>
<evidence type="ECO:0000256" key="6">
    <source>
        <dbReference type="HAMAP-Rule" id="MF_00267"/>
    </source>
</evidence>
<evidence type="ECO:0000313" key="9">
    <source>
        <dbReference type="EMBL" id="ESR24564.1"/>
    </source>
</evidence>
<comment type="function">
    <text evidence="5 6">Cell division inhibitor that blocks the formation of polar Z ring septums. Rapidly oscillates between the poles of the cell to destabilize FtsZ filaments that have formed before they mature into polar Z rings. Prevents FtsZ polymerization.</text>
</comment>
<dbReference type="STRING" id="631454.N177_2398"/>
<dbReference type="PANTHER" id="PTHR34108:SF1">
    <property type="entry name" value="SEPTUM SITE-DETERMINING PROTEIN MINC"/>
    <property type="match status" value="1"/>
</dbReference>
<gene>
    <name evidence="6" type="primary">minC</name>
    <name evidence="9" type="ORF">N177_2398</name>
</gene>
<evidence type="ECO:0000256" key="7">
    <source>
        <dbReference type="SAM" id="MobiDB-lite"/>
    </source>
</evidence>
<comment type="similarity">
    <text evidence="1 6">Belongs to the MinC family.</text>
</comment>
<evidence type="ECO:0000313" key="10">
    <source>
        <dbReference type="Proteomes" id="UP000017819"/>
    </source>
</evidence>